<sequence>MKLLDPHALWRRTPRRIFVSLRVARNLLGSVVGKNEVRVVRIVDSGNMHWMNFNEEADYYNLLNTLPSTSAYDELSYCDWPSDNWLNGAKEWPVRHLCYKHLGLREKKEVIKELAKGEAARLVLTDFGEKQDYEDEHELMNKCVGEEEDGANSSLA</sequence>
<reference evidence="1 2" key="1">
    <citation type="submission" date="2024-05" db="EMBL/GenBank/DDBJ databases">
        <title>Haplotype-resolved chromosome-level genome assembly of Huyou (Citrus changshanensis).</title>
        <authorList>
            <person name="Miao C."/>
            <person name="Chen W."/>
            <person name="Wu Y."/>
            <person name="Wang L."/>
            <person name="Zhao S."/>
            <person name="Grierson D."/>
            <person name="Xu C."/>
            <person name="Chen K."/>
        </authorList>
    </citation>
    <scope>NUCLEOTIDE SEQUENCE [LARGE SCALE GENOMIC DNA]</scope>
    <source>
        <strain evidence="1">01-14</strain>
        <tissue evidence="1">Leaf</tissue>
    </source>
</reference>
<organism evidence="1 2">
    <name type="scientific">Citrus x changshan-huyou</name>
    <dbReference type="NCBI Taxonomy" id="2935761"/>
    <lineage>
        <taxon>Eukaryota</taxon>
        <taxon>Viridiplantae</taxon>
        <taxon>Streptophyta</taxon>
        <taxon>Embryophyta</taxon>
        <taxon>Tracheophyta</taxon>
        <taxon>Spermatophyta</taxon>
        <taxon>Magnoliopsida</taxon>
        <taxon>eudicotyledons</taxon>
        <taxon>Gunneridae</taxon>
        <taxon>Pentapetalae</taxon>
        <taxon>rosids</taxon>
        <taxon>malvids</taxon>
        <taxon>Sapindales</taxon>
        <taxon>Rutaceae</taxon>
        <taxon>Aurantioideae</taxon>
        <taxon>Citrus</taxon>
    </lineage>
</organism>
<protein>
    <submittedName>
        <fullName evidence="1">Uncharacterized protein</fullName>
    </submittedName>
</protein>
<dbReference type="AlphaFoldDB" id="A0AAP0MSY3"/>
<gene>
    <name evidence="1" type="ORF">WN944_009816</name>
</gene>
<keyword evidence="2" id="KW-1185">Reference proteome</keyword>
<evidence type="ECO:0000313" key="1">
    <source>
        <dbReference type="EMBL" id="KAK9221390.1"/>
    </source>
</evidence>
<name>A0AAP0MSY3_9ROSI</name>
<proteinExistence type="predicted"/>
<accession>A0AAP0MSY3</accession>
<dbReference type="EMBL" id="JBCGBO010000002">
    <property type="protein sequence ID" value="KAK9221390.1"/>
    <property type="molecule type" value="Genomic_DNA"/>
</dbReference>
<comment type="caution">
    <text evidence="1">The sequence shown here is derived from an EMBL/GenBank/DDBJ whole genome shotgun (WGS) entry which is preliminary data.</text>
</comment>
<dbReference type="Proteomes" id="UP001428341">
    <property type="component" value="Unassembled WGS sequence"/>
</dbReference>
<evidence type="ECO:0000313" key="2">
    <source>
        <dbReference type="Proteomes" id="UP001428341"/>
    </source>
</evidence>